<dbReference type="GO" id="GO:0008933">
    <property type="term" value="F:peptidoglycan lytic transglycosylase activity"/>
    <property type="evidence" value="ECO:0007669"/>
    <property type="project" value="TreeGrafter"/>
</dbReference>
<sequence length="269" mass="28631">MFHRTFLAAALLALAAAPATAASCGNDAAGFPAWLDAFQGEAVAAGIAPGVAASALGGLSYSKEVIRLDRGQKGTFKVDFATFAAKRVTKGRLVAGKKMLRTHADLLAGIERRYGVQPEVLVAIWGMETDYGAVRGKMPVIRSLATLAYDCRRSDFFRNELLSALTIIQRGDKSPADLVGAWAGEIGQTQFLASNYLKYSVDYDGNGRRDLIRSVPDVLASTANLLKSHGWSAGADYAPGGGNFPVLAAWNKSDNYQRAIALMAGKLLE</sequence>
<comment type="caution">
    <text evidence="3">The sequence shown here is derived from an EMBL/GenBank/DDBJ whole genome shotgun (WGS) entry which is preliminary data.</text>
</comment>
<organism evidence="3 4">
    <name type="scientific">Oharaeibacter diazotrophicus</name>
    <dbReference type="NCBI Taxonomy" id="1920512"/>
    <lineage>
        <taxon>Bacteria</taxon>
        <taxon>Pseudomonadati</taxon>
        <taxon>Pseudomonadota</taxon>
        <taxon>Alphaproteobacteria</taxon>
        <taxon>Hyphomicrobiales</taxon>
        <taxon>Pleomorphomonadaceae</taxon>
        <taxon>Oharaeibacter</taxon>
    </lineage>
</organism>
<dbReference type="AlphaFoldDB" id="A0A4R6R6G9"/>
<dbReference type="GO" id="GO:0009253">
    <property type="term" value="P:peptidoglycan catabolic process"/>
    <property type="evidence" value="ECO:0007669"/>
    <property type="project" value="TreeGrafter"/>
</dbReference>
<dbReference type="PANTHER" id="PTHR30163:SF8">
    <property type="entry name" value="LYTIC MUREIN TRANSGLYCOSYLASE"/>
    <property type="match status" value="1"/>
</dbReference>
<keyword evidence="1" id="KW-0732">Signal</keyword>
<dbReference type="Gene3D" id="1.10.8.350">
    <property type="entry name" value="Bacterial muramidase"/>
    <property type="match status" value="1"/>
</dbReference>
<dbReference type="NCBIfam" id="TIGR02283">
    <property type="entry name" value="MltB_2"/>
    <property type="match status" value="1"/>
</dbReference>
<dbReference type="FunFam" id="1.10.8.350:FF:000001">
    <property type="entry name" value="Lytic murein transglycosylase B"/>
    <property type="match status" value="1"/>
</dbReference>
<dbReference type="InterPro" id="IPR023346">
    <property type="entry name" value="Lysozyme-like_dom_sf"/>
</dbReference>
<dbReference type="InterPro" id="IPR043426">
    <property type="entry name" value="MltB-like"/>
</dbReference>
<dbReference type="OrthoDB" id="9808544at2"/>
<name>A0A4R6R6G9_9HYPH</name>
<gene>
    <name evidence="3" type="ORF">EDD54_4300</name>
</gene>
<dbReference type="Proteomes" id="UP000294547">
    <property type="component" value="Unassembled WGS sequence"/>
</dbReference>
<dbReference type="PANTHER" id="PTHR30163">
    <property type="entry name" value="MEMBRANE-BOUND LYTIC MUREIN TRANSGLYCOSYLASE B"/>
    <property type="match status" value="1"/>
</dbReference>
<feature type="signal peptide" evidence="1">
    <location>
        <begin position="1"/>
        <end position="21"/>
    </location>
</feature>
<feature type="domain" description="Transglycosylase SLT" evidence="2">
    <location>
        <begin position="31"/>
        <end position="238"/>
    </location>
</feature>
<protein>
    <submittedName>
        <fullName evidence="3">Lytic murein transglycosylase</fullName>
    </submittedName>
</protein>
<dbReference type="Pfam" id="PF13406">
    <property type="entry name" value="SLT_2"/>
    <property type="match status" value="1"/>
</dbReference>
<evidence type="ECO:0000259" key="2">
    <source>
        <dbReference type="Pfam" id="PF13406"/>
    </source>
</evidence>
<dbReference type="EMBL" id="SNXY01000012">
    <property type="protein sequence ID" value="TDP81432.1"/>
    <property type="molecule type" value="Genomic_DNA"/>
</dbReference>
<evidence type="ECO:0000313" key="3">
    <source>
        <dbReference type="EMBL" id="TDP81432.1"/>
    </source>
</evidence>
<keyword evidence="4" id="KW-1185">Reference proteome</keyword>
<reference evidence="3 4" key="1">
    <citation type="submission" date="2019-03" db="EMBL/GenBank/DDBJ databases">
        <title>Genomic Encyclopedia of Type Strains, Phase IV (KMG-IV): sequencing the most valuable type-strain genomes for metagenomic binning, comparative biology and taxonomic classification.</title>
        <authorList>
            <person name="Goeker M."/>
        </authorList>
    </citation>
    <scope>NUCLEOTIDE SEQUENCE [LARGE SCALE GENOMIC DNA]</scope>
    <source>
        <strain evidence="3 4">DSM 102969</strain>
    </source>
</reference>
<feature type="chain" id="PRO_5020990492" evidence="1">
    <location>
        <begin position="22"/>
        <end position="269"/>
    </location>
</feature>
<evidence type="ECO:0000313" key="4">
    <source>
        <dbReference type="Proteomes" id="UP000294547"/>
    </source>
</evidence>
<accession>A0A4R6R6G9</accession>
<dbReference type="InterPro" id="IPR011970">
    <property type="entry name" value="MltB_2"/>
</dbReference>
<dbReference type="InterPro" id="IPR031304">
    <property type="entry name" value="SLT_2"/>
</dbReference>
<evidence type="ECO:0000256" key="1">
    <source>
        <dbReference type="SAM" id="SignalP"/>
    </source>
</evidence>
<proteinExistence type="predicted"/>
<dbReference type="CDD" id="cd13399">
    <property type="entry name" value="Slt35-like"/>
    <property type="match status" value="1"/>
</dbReference>
<dbReference type="SUPFAM" id="SSF53955">
    <property type="entry name" value="Lysozyme-like"/>
    <property type="match status" value="1"/>
</dbReference>
<dbReference type="PROSITE" id="PS51257">
    <property type="entry name" value="PROKAR_LIPOPROTEIN"/>
    <property type="match status" value="1"/>
</dbReference>
<dbReference type="RefSeq" id="WP_126540618.1">
    <property type="nucleotide sequence ID" value="NZ_BSPM01000002.1"/>
</dbReference>